<evidence type="ECO:0000313" key="2">
    <source>
        <dbReference type="Proteomes" id="UP000502617"/>
    </source>
</evidence>
<dbReference type="EMBL" id="MT162466">
    <property type="protein sequence ID" value="QIN96789.1"/>
    <property type="molecule type" value="Genomic_DNA"/>
</dbReference>
<evidence type="ECO:0000313" key="1">
    <source>
        <dbReference type="EMBL" id="QIN96789.1"/>
    </source>
</evidence>
<name>A0A6G8R5V5_9CAUD</name>
<sequence>MMHTNLVHHYERIFAFKQYHSWNISEIEDLMPWEFDVMTSLLSNYLETVELKRKQARASAGG</sequence>
<reference evidence="1 2" key="1">
    <citation type="submission" date="2020-03" db="EMBL/GenBank/DDBJ databases">
        <title>The Isolation and Genome Sequence of a Novel Cyanophage S-N03 from the Huanghai Sea, China.</title>
        <authorList>
            <person name="Jiang T."/>
        </authorList>
    </citation>
    <scope>NUCLEOTIDE SEQUENCE [LARGE SCALE GENOMIC DNA]</scope>
</reference>
<dbReference type="RefSeq" id="YP_010669169.1">
    <property type="nucleotide sequence ID" value="NC_070959.1"/>
</dbReference>
<dbReference type="GeneID" id="77945323"/>
<proteinExistence type="predicted"/>
<keyword evidence="2" id="KW-1185">Reference proteome</keyword>
<dbReference type="KEGG" id="vg:77945323"/>
<protein>
    <submittedName>
        <fullName evidence="1">Baseplate hub assembly catalyst</fullName>
    </submittedName>
</protein>
<accession>A0A6G8R5V5</accession>
<dbReference type="Proteomes" id="UP000502617">
    <property type="component" value="Segment"/>
</dbReference>
<organism evidence="1 2">
    <name type="scientific">Synechococcus phage S-N03</name>
    <dbReference type="NCBI Taxonomy" id="2718943"/>
    <lineage>
        <taxon>Viruses</taxon>
        <taxon>Duplodnaviria</taxon>
        <taxon>Heunggongvirae</taxon>
        <taxon>Uroviricota</taxon>
        <taxon>Caudoviricetes</taxon>
        <taxon>Pantevenvirales</taxon>
        <taxon>Kyanoviridae</taxon>
        <taxon>Huanghaivirus</taxon>
        <taxon>Huanghaivirus snothree</taxon>
    </lineage>
</organism>